<dbReference type="EMBL" id="JADYXP020000007">
    <property type="protein sequence ID" value="KAL0120489.1"/>
    <property type="molecule type" value="Genomic_DNA"/>
</dbReference>
<gene>
    <name evidence="1" type="ORF">PUN28_008313</name>
</gene>
<reference evidence="1 2" key="1">
    <citation type="submission" date="2023-03" db="EMBL/GenBank/DDBJ databases">
        <title>High recombination rates correlate with genetic variation in Cardiocondyla obscurior ants.</title>
        <authorList>
            <person name="Errbii M."/>
        </authorList>
    </citation>
    <scope>NUCLEOTIDE SEQUENCE [LARGE SCALE GENOMIC DNA]</scope>
    <source>
        <strain evidence="1">Alpha-2009</strain>
        <tissue evidence="1">Whole body</tissue>
    </source>
</reference>
<dbReference type="AlphaFoldDB" id="A0AAW2FWY7"/>
<accession>A0AAW2FWY7</accession>
<sequence>MTLRKNDSILPDYNMWSKQHCVVKKRNFVTFQEAVRIEKYLSQFDDTEDELNYVAQQSSKQQHLKINNNDKKKLI</sequence>
<comment type="caution">
    <text evidence="1">The sequence shown here is derived from an EMBL/GenBank/DDBJ whole genome shotgun (WGS) entry which is preliminary data.</text>
</comment>
<evidence type="ECO:0000313" key="2">
    <source>
        <dbReference type="Proteomes" id="UP001430953"/>
    </source>
</evidence>
<protein>
    <submittedName>
        <fullName evidence="1">Uncharacterized protein</fullName>
    </submittedName>
</protein>
<name>A0AAW2FWY7_9HYME</name>
<organism evidence="1 2">
    <name type="scientific">Cardiocondyla obscurior</name>
    <dbReference type="NCBI Taxonomy" id="286306"/>
    <lineage>
        <taxon>Eukaryota</taxon>
        <taxon>Metazoa</taxon>
        <taxon>Ecdysozoa</taxon>
        <taxon>Arthropoda</taxon>
        <taxon>Hexapoda</taxon>
        <taxon>Insecta</taxon>
        <taxon>Pterygota</taxon>
        <taxon>Neoptera</taxon>
        <taxon>Endopterygota</taxon>
        <taxon>Hymenoptera</taxon>
        <taxon>Apocrita</taxon>
        <taxon>Aculeata</taxon>
        <taxon>Formicoidea</taxon>
        <taxon>Formicidae</taxon>
        <taxon>Myrmicinae</taxon>
        <taxon>Cardiocondyla</taxon>
    </lineage>
</organism>
<dbReference type="Proteomes" id="UP001430953">
    <property type="component" value="Unassembled WGS sequence"/>
</dbReference>
<proteinExistence type="predicted"/>
<keyword evidence="2" id="KW-1185">Reference proteome</keyword>
<evidence type="ECO:0000313" key="1">
    <source>
        <dbReference type="EMBL" id="KAL0120489.1"/>
    </source>
</evidence>